<dbReference type="Gene3D" id="3.30.1180.10">
    <property type="match status" value="1"/>
</dbReference>
<dbReference type="PROSITE" id="PS51482">
    <property type="entry name" value="DEGV"/>
    <property type="match status" value="1"/>
</dbReference>
<name>A0ABV2JB84_9FIRM</name>
<gene>
    <name evidence="2" type="ORF">ABID14_001679</name>
</gene>
<dbReference type="PANTHER" id="PTHR33434">
    <property type="entry name" value="DEGV DOMAIN-CONTAINING PROTEIN DR_1986-RELATED"/>
    <property type="match status" value="1"/>
</dbReference>
<keyword evidence="3" id="KW-1185">Reference proteome</keyword>
<dbReference type="Pfam" id="PF02645">
    <property type="entry name" value="DegV"/>
    <property type="match status" value="1"/>
</dbReference>
<dbReference type="NCBIfam" id="TIGR00762">
    <property type="entry name" value="DegV"/>
    <property type="match status" value="1"/>
</dbReference>
<dbReference type="PANTHER" id="PTHR33434:SF2">
    <property type="entry name" value="FATTY ACID-BINDING PROTEIN TM_1468"/>
    <property type="match status" value="1"/>
</dbReference>
<dbReference type="Proteomes" id="UP001549162">
    <property type="component" value="Unassembled WGS sequence"/>
</dbReference>
<accession>A0ABV2JB84</accession>
<dbReference type="InterPro" id="IPR050270">
    <property type="entry name" value="DegV_domain_contain"/>
</dbReference>
<evidence type="ECO:0000256" key="1">
    <source>
        <dbReference type="ARBA" id="ARBA00023121"/>
    </source>
</evidence>
<dbReference type="SUPFAM" id="SSF82549">
    <property type="entry name" value="DAK1/DegV-like"/>
    <property type="match status" value="1"/>
</dbReference>
<dbReference type="EMBL" id="JBEPMA010000013">
    <property type="protein sequence ID" value="MET3618044.1"/>
    <property type="molecule type" value="Genomic_DNA"/>
</dbReference>
<evidence type="ECO:0000313" key="2">
    <source>
        <dbReference type="EMBL" id="MET3618044.1"/>
    </source>
</evidence>
<organism evidence="2 3">
    <name type="scientific">Peptoniphilus olsenii</name>
    <dbReference type="NCBI Taxonomy" id="411570"/>
    <lineage>
        <taxon>Bacteria</taxon>
        <taxon>Bacillati</taxon>
        <taxon>Bacillota</taxon>
        <taxon>Tissierellia</taxon>
        <taxon>Tissierellales</taxon>
        <taxon>Peptoniphilaceae</taxon>
        <taxon>Peptoniphilus</taxon>
    </lineage>
</organism>
<dbReference type="Gene3D" id="3.40.50.10170">
    <property type="match status" value="1"/>
</dbReference>
<dbReference type="InterPro" id="IPR043168">
    <property type="entry name" value="DegV_C"/>
</dbReference>
<protein>
    <submittedName>
        <fullName evidence="2">DegV family protein with EDD domain</fullName>
    </submittedName>
</protein>
<dbReference type="RefSeq" id="WP_354369016.1">
    <property type="nucleotide sequence ID" value="NZ_JBEPMA010000013.1"/>
</dbReference>
<proteinExistence type="predicted"/>
<dbReference type="InterPro" id="IPR003797">
    <property type="entry name" value="DegV"/>
</dbReference>
<sequence>MNNYIISTDTCVDFEKSYCDENNLNLVPINVIIDDEFYNSYDLDLDEFYSHLKSGENITTTASNPQTFEDSFENILKQGQDILHIAFSGALSSSFGNANFAINNLKEKYPERKIILIDSKAATNCQSLLVDIAVEMKKEGKNIDEVANKIIELTERFDVDFIIKDLFFLHKGGRVSKSQAVLGTALNINPILTLNREGKIVQTDKVRTRKKAVKKIFDKFVEYYDRDFKSKIFISHGNSKEEAEQLRDKILEYDKDVQVVLLNESITIASHTGPGTLLISYISTNPKID</sequence>
<evidence type="ECO:0000313" key="3">
    <source>
        <dbReference type="Proteomes" id="UP001549162"/>
    </source>
</evidence>
<reference evidence="2 3" key="1">
    <citation type="submission" date="2024-06" db="EMBL/GenBank/DDBJ databases">
        <title>Genomic Encyclopedia of Type Strains, Phase IV (KMG-IV): sequencing the most valuable type-strain genomes for metagenomic binning, comparative biology and taxonomic classification.</title>
        <authorList>
            <person name="Goeker M."/>
        </authorList>
    </citation>
    <scope>NUCLEOTIDE SEQUENCE [LARGE SCALE GENOMIC DNA]</scope>
    <source>
        <strain evidence="2 3">DSM 21460</strain>
    </source>
</reference>
<keyword evidence="1" id="KW-0446">Lipid-binding</keyword>
<comment type="caution">
    <text evidence="2">The sequence shown here is derived from an EMBL/GenBank/DDBJ whole genome shotgun (WGS) entry which is preliminary data.</text>
</comment>